<name>A0A119HFF5_9BURK</name>
<dbReference type="RefSeq" id="WP_060192036.1">
    <property type="nucleotide sequence ID" value="NZ_LPHD01000049.1"/>
</dbReference>
<keyword evidence="1" id="KW-1133">Transmembrane helix</keyword>
<comment type="caution">
    <text evidence="2">The sequence shown here is derived from an EMBL/GenBank/DDBJ whole genome shotgun (WGS) entry which is preliminary data.</text>
</comment>
<feature type="transmembrane region" description="Helical" evidence="1">
    <location>
        <begin position="52"/>
        <end position="76"/>
    </location>
</feature>
<organism evidence="2 3">
    <name type="scientific">Burkholderia ubonensis</name>
    <dbReference type="NCBI Taxonomy" id="101571"/>
    <lineage>
        <taxon>Bacteria</taxon>
        <taxon>Pseudomonadati</taxon>
        <taxon>Pseudomonadota</taxon>
        <taxon>Betaproteobacteria</taxon>
        <taxon>Burkholderiales</taxon>
        <taxon>Burkholderiaceae</taxon>
        <taxon>Burkholderia</taxon>
        <taxon>Burkholderia cepacia complex</taxon>
    </lineage>
</organism>
<keyword evidence="1" id="KW-0472">Membrane</keyword>
<reference evidence="2 3" key="1">
    <citation type="submission" date="2015-11" db="EMBL/GenBank/DDBJ databases">
        <title>Expanding the genomic diversity of Burkholderia species for the development of highly accurate diagnostics.</title>
        <authorList>
            <person name="Sahl J."/>
            <person name="Keim P."/>
            <person name="Wagner D."/>
        </authorList>
    </citation>
    <scope>NUCLEOTIDE SEQUENCE [LARGE SCALE GENOMIC DNA]</scope>
    <source>
        <strain evidence="2 3">MSMB2087WGS</strain>
    </source>
</reference>
<accession>A0A119HFF5</accession>
<feature type="transmembrane region" description="Helical" evidence="1">
    <location>
        <begin position="88"/>
        <end position="105"/>
    </location>
</feature>
<evidence type="ECO:0000256" key="1">
    <source>
        <dbReference type="SAM" id="Phobius"/>
    </source>
</evidence>
<proteinExistence type="predicted"/>
<dbReference type="Proteomes" id="UP000060630">
    <property type="component" value="Unassembled WGS sequence"/>
</dbReference>
<evidence type="ECO:0000313" key="2">
    <source>
        <dbReference type="EMBL" id="KWA83822.1"/>
    </source>
</evidence>
<evidence type="ECO:0000313" key="3">
    <source>
        <dbReference type="Proteomes" id="UP000060630"/>
    </source>
</evidence>
<keyword evidence="1" id="KW-0812">Transmembrane</keyword>
<sequence>MRKLSWQTRLYDHLLHDAQQGSFQRHCAYLAAGWLSLFLIRPQLDQQKSASFAAIAGGGVLLLLLLVLAGPLLNVLQPVLKAAGKAPALTWLLVAVVALFAWRYTAGRKLLLAYAAMKGAA</sequence>
<dbReference type="EMBL" id="LPHD01000049">
    <property type="protein sequence ID" value="KWA83822.1"/>
    <property type="molecule type" value="Genomic_DNA"/>
</dbReference>
<protein>
    <submittedName>
        <fullName evidence="2">Uncharacterized protein</fullName>
    </submittedName>
</protein>
<dbReference type="AlphaFoldDB" id="A0A119HFF5"/>
<gene>
    <name evidence="2" type="ORF">WL29_20880</name>
</gene>